<proteinExistence type="predicted"/>
<gene>
    <name evidence="1" type="ORF">GCM10012289_31740</name>
</gene>
<evidence type="ECO:0000313" key="2">
    <source>
        <dbReference type="Proteomes" id="UP000646523"/>
    </source>
</evidence>
<evidence type="ECO:0000313" key="1">
    <source>
        <dbReference type="EMBL" id="GGO69796.1"/>
    </source>
</evidence>
<keyword evidence="2" id="KW-1185">Reference proteome</keyword>
<reference evidence="1" key="1">
    <citation type="journal article" date="2014" name="Int. J. Syst. Evol. Microbiol.">
        <title>Complete genome sequence of Corynebacterium casei LMG S-19264T (=DSM 44701T), isolated from a smear-ripened cheese.</title>
        <authorList>
            <consortium name="US DOE Joint Genome Institute (JGI-PGF)"/>
            <person name="Walter F."/>
            <person name="Albersmeier A."/>
            <person name="Kalinowski J."/>
            <person name="Ruckert C."/>
        </authorList>
    </citation>
    <scope>NUCLEOTIDE SEQUENCE</scope>
    <source>
        <strain evidence="1">CGMCC 4.7368</strain>
    </source>
</reference>
<protein>
    <submittedName>
        <fullName evidence="1">Uncharacterized protein</fullName>
    </submittedName>
</protein>
<organism evidence="1 2">
    <name type="scientific">Nonomuraea cavernae</name>
    <dbReference type="NCBI Taxonomy" id="2045107"/>
    <lineage>
        <taxon>Bacteria</taxon>
        <taxon>Bacillati</taxon>
        <taxon>Actinomycetota</taxon>
        <taxon>Actinomycetes</taxon>
        <taxon>Streptosporangiales</taxon>
        <taxon>Streptosporangiaceae</taxon>
        <taxon>Nonomuraea</taxon>
    </lineage>
</organism>
<dbReference type="EMBL" id="BMNH01000008">
    <property type="protein sequence ID" value="GGO69796.1"/>
    <property type="molecule type" value="Genomic_DNA"/>
</dbReference>
<accession>A0A917Z0P5</accession>
<dbReference type="AlphaFoldDB" id="A0A917Z0P5"/>
<name>A0A917Z0P5_9ACTN</name>
<dbReference type="Proteomes" id="UP000646523">
    <property type="component" value="Unassembled WGS sequence"/>
</dbReference>
<comment type="caution">
    <text evidence="1">The sequence shown here is derived from an EMBL/GenBank/DDBJ whole genome shotgun (WGS) entry which is preliminary data.</text>
</comment>
<reference evidence="1" key="2">
    <citation type="submission" date="2020-09" db="EMBL/GenBank/DDBJ databases">
        <authorList>
            <person name="Sun Q."/>
            <person name="Zhou Y."/>
        </authorList>
    </citation>
    <scope>NUCLEOTIDE SEQUENCE</scope>
    <source>
        <strain evidence="1">CGMCC 4.7368</strain>
    </source>
</reference>
<sequence length="88" mass="9705">MLDRAMVAAIRQVVAGSLRQTASLGSRYKSGTATLPMERPARPRVYVDGIPRVLGRPVNPGLLVDRVPPAHDRLPVAVMPQYFEQEKI</sequence>